<accession>D8M513</accession>
<feature type="coiled-coil region" evidence="1">
    <location>
        <begin position="10"/>
        <end position="124"/>
    </location>
</feature>
<evidence type="ECO:0000256" key="1">
    <source>
        <dbReference type="SAM" id="Coils"/>
    </source>
</evidence>
<dbReference type="SUPFAM" id="SSF52047">
    <property type="entry name" value="RNI-like"/>
    <property type="match status" value="1"/>
</dbReference>
<organism evidence="2">
    <name type="scientific">Blastocystis hominis</name>
    <dbReference type="NCBI Taxonomy" id="12968"/>
    <lineage>
        <taxon>Eukaryota</taxon>
        <taxon>Sar</taxon>
        <taxon>Stramenopiles</taxon>
        <taxon>Bigyra</taxon>
        <taxon>Opalozoa</taxon>
        <taxon>Opalinata</taxon>
        <taxon>Blastocystidae</taxon>
        <taxon>Blastocystis</taxon>
    </lineage>
</organism>
<dbReference type="Pfam" id="PF00560">
    <property type="entry name" value="LRR_1"/>
    <property type="match status" value="1"/>
</dbReference>
<feature type="coiled-coil region" evidence="1">
    <location>
        <begin position="187"/>
        <end position="221"/>
    </location>
</feature>
<gene>
    <name evidence="2" type="ORF">GSBLH_T00007111001</name>
</gene>
<dbReference type="Gene3D" id="3.80.10.10">
    <property type="entry name" value="Ribonuclease Inhibitor"/>
    <property type="match status" value="1"/>
</dbReference>
<dbReference type="GO" id="GO:0000785">
    <property type="term" value="C:chromatin"/>
    <property type="evidence" value="ECO:0007669"/>
    <property type="project" value="TreeGrafter"/>
</dbReference>
<dbReference type="GO" id="GO:0000796">
    <property type="term" value="C:condensin complex"/>
    <property type="evidence" value="ECO:0007669"/>
    <property type="project" value="TreeGrafter"/>
</dbReference>
<evidence type="ECO:0000313" key="2">
    <source>
        <dbReference type="EMBL" id="CBK23152.2"/>
    </source>
</evidence>
<dbReference type="GO" id="GO:0003682">
    <property type="term" value="F:chromatin binding"/>
    <property type="evidence" value="ECO:0007669"/>
    <property type="project" value="TreeGrafter"/>
</dbReference>
<dbReference type="PANTHER" id="PTHR43941:SF1">
    <property type="entry name" value="STRUCTURAL MAINTENANCE OF CHROMOSOMES PROTEIN 2"/>
    <property type="match status" value="1"/>
</dbReference>
<dbReference type="GO" id="GO:0000793">
    <property type="term" value="C:condensed chromosome"/>
    <property type="evidence" value="ECO:0007669"/>
    <property type="project" value="TreeGrafter"/>
</dbReference>
<dbReference type="EMBL" id="FN668655">
    <property type="protein sequence ID" value="CBK23152.2"/>
    <property type="molecule type" value="Genomic_DNA"/>
</dbReference>
<dbReference type="InParanoid" id="D8M513"/>
<evidence type="ECO:0000313" key="3">
    <source>
        <dbReference type="Proteomes" id="UP000008312"/>
    </source>
</evidence>
<dbReference type="AlphaFoldDB" id="D8M513"/>
<dbReference type="GeneID" id="24923235"/>
<dbReference type="GO" id="GO:0007076">
    <property type="term" value="P:mitotic chromosome condensation"/>
    <property type="evidence" value="ECO:0007669"/>
    <property type="project" value="TreeGrafter"/>
</dbReference>
<keyword evidence="3" id="KW-1185">Reference proteome</keyword>
<sequence>MASEELPEDYDSLLKKNKLLLNQISFLNDELCKAKKDLENEKQKHEEDIETSKSDLKHMIEETVELKKQLQTAKDDLDDVENQFINMVGNKSLRNENLTLRKDLRALKQKCDELATQYEMVRDEYNSAIFESNDLRQKVATQQTELLLKTSELKKAWRELEKNREDMALMMREFAEFKQHDDEPTNWKKMEEENHELKNEIEKVKRQNDTLSVLLNEFRMEIARINEQSSTLPSLSDDAPVEADGETLESKGIQSSLFSPEDVNSALTLCINSLTVLTKDFNESESQDLIRRISSLMLVKKQLIVVNDNTSLLIHRDDQHRKALVEKEAKIDELEGVIQTLKANMDTANTQISSQSRELSEMKQRLEGRNREIEMVKEEQALAWKQTSASGDSQIAQLQQRVQEASELRSGLMRERDDLAAQLAQEKLDNEDLKREVAKLKKENEETEARLMEVTTIQLELAAQQDSHADQEQTITDLRSKLEEISAANAKLMDEKMRLLSDFTVQITDLKRKLTDREDEIDDLEDSLDNEKDATEKLRKENKELVEVRDHLRSDVKELEADNDDLREQLERFNERSKQNQDTEQRYQRVLNENTKLKAQLDATQQQLESLQRQVESLPLMKEIPQCEDVQGEVKIFESRDDFVEYIQEVAVSPEYSNDVVELRMSNCELEGEEISLLSTCFEMGGFENLRRLDLSHNNITLRACTVLFQAIAERGGELQSFQTWKSGRIEASKSKNMLQKLYIGSNRIKAKGYMFLLGLIKDGRYPQLWELDVSNNELDEKCVTSTTEWLKTSPQVSSLHQVSFSGNNVSESALKEFNRVLAISYRS</sequence>
<dbReference type="InterPro" id="IPR032675">
    <property type="entry name" value="LRR_dom_sf"/>
</dbReference>
<feature type="coiled-coil region" evidence="1">
    <location>
        <begin position="324"/>
        <end position="614"/>
    </location>
</feature>
<dbReference type="InterPro" id="IPR001611">
    <property type="entry name" value="Leu-rich_rpt"/>
</dbReference>
<name>D8M513_BLAHO</name>
<dbReference type="OrthoDB" id="204638at2759"/>
<dbReference type="Gene3D" id="1.10.287.1490">
    <property type="match status" value="1"/>
</dbReference>
<keyword evidence="1" id="KW-0175">Coiled coil</keyword>
<dbReference type="RefSeq" id="XP_012897200.1">
    <property type="nucleotide sequence ID" value="XM_013041746.1"/>
</dbReference>
<dbReference type="OMA" id="SVERNEC"/>
<protein>
    <submittedName>
        <fullName evidence="2">Uncharacterized protein</fullName>
    </submittedName>
</protein>
<dbReference type="PANTHER" id="PTHR43941">
    <property type="entry name" value="STRUCTURAL MAINTENANCE OF CHROMOSOMES PROTEIN 2"/>
    <property type="match status" value="1"/>
</dbReference>
<dbReference type="Proteomes" id="UP000008312">
    <property type="component" value="Unassembled WGS sequence"/>
</dbReference>
<proteinExistence type="predicted"/>
<reference evidence="2" key="1">
    <citation type="submission" date="2010-02" db="EMBL/GenBank/DDBJ databases">
        <title>Sequencing and annotation of the Blastocystis hominis genome.</title>
        <authorList>
            <person name="Wincker P."/>
        </authorList>
    </citation>
    <scope>NUCLEOTIDE SEQUENCE</scope>
    <source>
        <strain evidence="2">Singapore isolate B</strain>
    </source>
</reference>